<dbReference type="PRINTS" id="PR00337">
    <property type="entry name" value="LEUILEVALBP"/>
</dbReference>
<keyword evidence="6" id="KW-1185">Reference proteome</keyword>
<dbReference type="InterPro" id="IPR028081">
    <property type="entry name" value="Leu-bd"/>
</dbReference>
<proteinExistence type="inferred from homology"/>
<evidence type="ECO:0000256" key="1">
    <source>
        <dbReference type="ARBA" id="ARBA00010062"/>
    </source>
</evidence>
<dbReference type="CDD" id="cd19980">
    <property type="entry name" value="PBP1_ABC_ligand_binding-like"/>
    <property type="match status" value="1"/>
</dbReference>
<dbReference type="InterPro" id="IPR051010">
    <property type="entry name" value="BCAA_transport"/>
</dbReference>
<keyword evidence="3" id="KW-0732">Signal</keyword>
<evidence type="ECO:0000313" key="6">
    <source>
        <dbReference type="Proteomes" id="UP000194137"/>
    </source>
</evidence>
<dbReference type="PANTHER" id="PTHR30483">
    <property type="entry name" value="LEUCINE-SPECIFIC-BINDING PROTEIN"/>
    <property type="match status" value="1"/>
</dbReference>
<protein>
    <submittedName>
        <fullName evidence="5">ABC transporter substrate-binding protein</fullName>
    </submittedName>
</protein>
<evidence type="ECO:0000256" key="4">
    <source>
        <dbReference type="ARBA" id="ARBA00022970"/>
    </source>
</evidence>
<dbReference type="InterPro" id="IPR000709">
    <property type="entry name" value="Leu_Ile_Val-bd"/>
</dbReference>
<dbReference type="Gene3D" id="3.40.50.2300">
    <property type="match status" value="2"/>
</dbReference>
<dbReference type="STRING" id="1235591.CAK95_00395"/>
<dbReference type="EMBL" id="CP021112">
    <property type="protein sequence ID" value="ARP97704.1"/>
    <property type="molecule type" value="Genomic_DNA"/>
</dbReference>
<keyword evidence="2" id="KW-0813">Transport</keyword>
<evidence type="ECO:0000256" key="3">
    <source>
        <dbReference type="ARBA" id="ARBA00022729"/>
    </source>
</evidence>
<evidence type="ECO:0000313" key="5">
    <source>
        <dbReference type="EMBL" id="ARP97704.1"/>
    </source>
</evidence>
<dbReference type="RefSeq" id="WP_086086024.1">
    <property type="nucleotide sequence ID" value="NZ_CP021112.1"/>
</dbReference>
<sequence>MKTIRLLATAITTTLGAALAATSAQAQETIKIGMTQPLTGAVAASGNYVANGAKIAVDVINAKGGVLGKKLELILEDNKSNPKEAVNAVEKLILRDKVPLLIGAWSSTYTLAIMPKLIEYKVPLIVETSSSGKITTSGNPWVFRISPTSEMEAKAFLAKYDSFKPGIKKVDFLSVNNDWGRGSADEFSKYLKTKGVQVGSIQYMAPDATDLSAQLTAIKQSGGDTLFVTTGVEQMTLALKQAAELKLPQRIITTGGSFPDQLIAQPGPKEMSSYHLLFFSPWFPDKAKYPDIAKVYVDEWTKRKLDFPGLTEGFRGYDAVLTAAEAIKTAGKAESEALREALWKTKLPAVNGDIAFIKEGPAGQESGQNEPNIYVVLLNQGKVTMPLP</sequence>
<dbReference type="InterPro" id="IPR028082">
    <property type="entry name" value="Peripla_BP_I"/>
</dbReference>
<evidence type="ECO:0000256" key="2">
    <source>
        <dbReference type="ARBA" id="ARBA00022448"/>
    </source>
</evidence>
<dbReference type="Proteomes" id="UP000194137">
    <property type="component" value="Chromosome"/>
</dbReference>
<dbReference type="PANTHER" id="PTHR30483:SF6">
    <property type="entry name" value="PERIPLASMIC BINDING PROTEIN OF ABC TRANSPORTER FOR NATURAL AMINO ACIDS"/>
    <property type="match status" value="1"/>
</dbReference>
<dbReference type="Pfam" id="PF13458">
    <property type="entry name" value="Peripla_BP_6"/>
    <property type="match status" value="1"/>
</dbReference>
<gene>
    <name evidence="5" type="ORF">CAK95_00395</name>
</gene>
<dbReference type="SUPFAM" id="SSF53822">
    <property type="entry name" value="Periplasmic binding protein-like I"/>
    <property type="match status" value="1"/>
</dbReference>
<accession>A0A1W6ZLP3</accession>
<keyword evidence="4" id="KW-0029">Amino-acid transport</keyword>
<dbReference type="KEGG" id="psin:CAK95_00395"/>
<dbReference type="OrthoDB" id="9768099at2"/>
<dbReference type="AlphaFoldDB" id="A0A1W6ZLP3"/>
<dbReference type="GO" id="GO:0006865">
    <property type="term" value="P:amino acid transport"/>
    <property type="evidence" value="ECO:0007669"/>
    <property type="project" value="UniProtKB-KW"/>
</dbReference>
<comment type="similarity">
    <text evidence="1">Belongs to the leucine-binding protein family.</text>
</comment>
<organism evidence="5 6">
    <name type="scientific">Pseudorhodoplanes sinuspersici</name>
    <dbReference type="NCBI Taxonomy" id="1235591"/>
    <lineage>
        <taxon>Bacteria</taxon>
        <taxon>Pseudomonadati</taxon>
        <taxon>Pseudomonadota</taxon>
        <taxon>Alphaproteobacteria</taxon>
        <taxon>Hyphomicrobiales</taxon>
        <taxon>Pseudorhodoplanes</taxon>
    </lineage>
</organism>
<reference evidence="5 6" key="1">
    <citation type="submission" date="2017-05" db="EMBL/GenBank/DDBJ databases">
        <title>Full genome sequence of Pseudorhodoplanes sinuspersici.</title>
        <authorList>
            <person name="Dastgheib S.M.M."/>
            <person name="Shavandi M."/>
            <person name="Tirandaz H."/>
        </authorList>
    </citation>
    <scope>NUCLEOTIDE SEQUENCE [LARGE SCALE GENOMIC DNA]</scope>
    <source>
        <strain evidence="5 6">RIPI110</strain>
    </source>
</reference>
<name>A0A1W6ZLP3_9HYPH</name>